<dbReference type="Proteomes" id="UP000536604">
    <property type="component" value="Unassembled WGS sequence"/>
</dbReference>
<dbReference type="Pfam" id="PF07591">
    <property type="entry name" value="PT-HINT"/>
    <property type="match status" value="1"/>
</dbReference>
<feature type="region of interest" description="Disordered" evidence="2">
    <location>
        <begin position="388"/>
        <end position="410"/>
    </location>
</feature>
<dbReference type="InterPro" id="IPR003587">
    <property type="entry name" value="Hint_dom_N"/>
</dbReference>
<sequence length="2296" mass="248328">MPSTTDSPETPEQDAPAPRTRRVPLNRALLCALATAMAAVMIVTLLQTVDFPAWMRDRDTPGMQELPDPVAGTTGEVAPPELSEELTEAIAEAPQVSWPAAARETVEVREAADPDDMQDVGGLPVQIVAEGGGNADVEVLDPAEAREADLGGLLIRVTAEGEAELHVDHSKFADAYGGSYGDRLSLWRLPDCFLTDPGDPECRTPLDTRPVRTGDPAVTAAVFTPGAGSTSTADESRAPGTTAPPAEPSAASTGVFLLVAGPSSGSGNFGATPLQPSSTWSVSESSGVFSWSYPLDPVPVPSELMPHVALDYSSQSVDGRTSATNNQGTWIGEGFSYEPGYIERSYKACSDDGHKSKSDQCWGNDNATLMLNGLSGRLVKDDDTGQWHLESDDGSKIERRTGAENGDDNGEYWVVTTTEGIKYHFGRHRLPGWSTGDEVTHSTWTTPIFGDDSGEPCHEDTFAESWCQQAWRWNLDYVEDPHGNVMTYFYGKETNHYARDGRTDRNGTAYTRGGYLKRVDYGQRAGEVYSEDAPARVVFDTAERCLPTDGFDCDADEFDEDNARHWPDVPYDLHCEKDSKCDWSQTAPSFWTRKRLESIRTQYNTGDGYRTVDSWKLTHLFTDNGDGSRTLWLSEITQTGHDGDEKLSLPSVRLDGIQLPNRIDKPGDDIQPLVRFRLATVHTETGGQIDVNYTGGECTHDDLPTEGRQTGRCYPVKWNPPGAEDPITDWFHKYVVEEVVESDRTGGSPDQVTRYEYVGDAGWRRDEPNGLTDKKYLTWGQWRGYETVRVRTGDGQDMPTRTDHTFMRGLHGGEKAGGGTVSATVTDSTGKEYTDHDQLSGHQLEEITYDGDEIVDKTVSEPWRHVTATRTESWGTVHAALTNTRTERSFTALADGSWQETRTTTTFDTRNGRVEQVDDLGDVSTSDDDVCTRTTYADNTGAHMFVHISRVESVSVRCSETAGADDLISDVRRHYDGGGFGKAPTKGDVTTVEEFNGLADDGSRRYSTVQTAAYDKYGMVTEVADAEGLVTEATEYTFENGLVTEVSATNALGHTTVTHVDPARGLVYAEIDANGRRTDATHDALGRTTAVWYPDRPKDRDMTPNTKFGYTMTDDAPVSVSTQTLRNDGSYDTAYQIYDGFLRERQVQAPGPDGGRLVADTFHNGIGEVAKTNTAYYALGEPSGELLVVRNGDVPSQTVYEYDGAGRLIAGIERVAGDEVWRTEIAHEGDRVSTTPPEGGVPTTVVHNARGQKVEQRQYKGDTPTGDYVSTRYTYTPSGHLESVTTPAGGEWRYEYDHRGRQISVQDPDTGTSTSVYDDLDQLVSTTDADGNTLSYVYDDLGRVLETWEGEPGQGTKLSSYQYDTRFKGQLFLQTRHTPDGDFRIGITGQDRLYRPTNILYGIPASQGALAGNYEFSISYNIDGSVQGTGMPAAGGLPAEALTIGYDDLGRPTTLDGRSSYVTRTDYNQLGLPMQIELRAGGPKAWITHEYEKGTYRLLGTRVDRQGGSGPLLDTRYDYDDAGNILSISDSPGSGDEHTQCFAYDGLLQLTEAWTVPQVGSSACESAPSAHTVGGPDAYWHSYEYDAAGNRLSEVLHDTTGTSTDVVRTYSYPEQGEGQPNTVRQVVEQTPQGDRLSTYEYDAAGNTVVRDHAGDRQELDWNPEGRLDSVVGGDGTTSFVYSADGERLMRSTPQDDTLYLPGMELRADKLTGQVEATRYYDHAGQTVALRTPGGVELLASDHQGTGQVAMDAASEVFVRRYLTPFGEERGGSGQDWPDDKGFLGKTVDRSTGLVLVGAREYDPALGRFVSPDPVMDLSDPLQLNGYAYANNSPVTFDDPSGLFLNKIKNKVKSGYNKVKNKVKSGYNKAKTWVKKNKSTIVSVGVGIAVGVGCTALTGGAGALGCAALSGAVASLVQYGMSTPRNQWSWRGAASSAFIGAATGAIGGAIGARIGGAAASRISAWTGGSGIRAGAANAIRVAPKPRPTPPKPPVATPVSRPTTTGSSSGRSSCNSFVPGTGVVMADGSTRAIEKVRVGDRVLATDPETGEQGERTVVATIVGEGEKTLVEITVDATTGREAPEDGESAGSESASEVPGPVAVGDVIVATDEHPFWAPELGLWVNAIDLAPGIWLQTSAGTWVQVTAVDATSEPAMVHNLTVEDLHTYYAASGSLDVLSHNSKCPVSGIDHGDIGEFATRRRLESEGFSPIFSEVNFLDRSGLTFRADFVARASNGQWRAIEVKTGTRPTISGNQQAGYPALESIGAKLNTTKMEPFFRKGDMVKMPVDIDIWGCSYC</sequence>
<dbReference type="InterPro" id="IPR030934">
    <property type="entry name" value="Intein_C"/>
</dbReference>
<dbReference type="InterPro" id="IPR036844">
    <property type="entry name" value="Hint_dom_sf"/>
</dbReference>
<evidence type="ECO:0000256" key="1">
    <source>
        <dbReference type="ARBA" id="ARBA00022737"/>
    </source>
</evidence>
<feature type="region of interest" description="Disordered" evidence="2">
    <location>
        <begin position="1"/>
        <end position="21"/>
    </location>
</feature>
<feature type="compositionally biased region" description="Basic and acidic residues" evidence="2">
    <location>
        <begin position="388"/>
        <end position="402"/>
    </location>
</feature>
<dbReference type="RefSeq" id="WP_184291829.1">
    <property type="nucleotide sequence ID" value="NZ_JACHJO010000007.1"/>
</dbReference>
<dbReference type="EMBL" id="JACHJO010000007">
    <property type="protein sequence ID" value="MBB6120601.1"/>
    <property type="molecule type" value="Genomic_DNA"/>
</dbReference>
<dbReference type="CDD" id="cd00081">
    <property type="entry name" value="Hint"/>
    <property type="match status" value="1"/>
</dbReference>
<dbReference type="Gene3D" id="2.180.10.10">
    <property type="entry name" value="RHS repeat-associated core"/>
    <property type="match status" value="2"/>
</dbReference>
<dbReference type="Gene3D" id="2.170.16.10">
    <property type="entry name" value="Hedgehog/Intein (Hint) domain"/>
    <property type="match status" value="1"/>
</dbReference>
<dbReference type="NCBIfam" id="TIGR03696">
    <property type="entry name" value="Rhs_assc_core"/>
    <property type="match status" value="1"/>
</dbReference>
<accession>A0A841IWN8</accession>
<feature type="compositionally biased region" description="Polar residues" evidence="2">
    <location>
        <begin position="1"/>
        <end position="10"/>
    </location>
</feature>
<feature type="transmembrane region" description="Helical" evidence="3">
    <location>
        <begin position="28"/>
        <end position="46"/>
    </location>
</feature>
<feature type="region of interest" description="Disordered" evidence="2">
    <location>
        <begin position="222"/>
        <end position="249"/>
    </location>
</feature>
<comment type="caution">
    <text evidence="5">The sequence shown here is derived from an EMBL/GenBank/DDBJ whole genome shotgun (WGS) entry which is preliminary data.</text>
</comment>
<dbReference type="PROSITE" id="PS50818">
    <property type="entry name" value="INTEIN_C_TER"/>
    <property type="match status" value="1"/>
</dbReference>
<proteinExistence type="predicted"/>
<keyword evidence="1" id="KW-0677">Repeat</keyword>
<feature type="compositionally biased region" description="Pro residues" evidence="2">
    <location>
        <begin position="1983"/>
        <end position="1994"/>
    </location>
</feature>
<evidence type="ECO:0000313" key="5">
    <source>
        <dbReference type="EMBL" id="MBB6120601.1"/>
    </source>
</evidence>
<evidence type="ECO:0000256" key="3">
    <source>
        <dbReference type="SAM" id="Phobius"/>
    </source>
</evidence>
<dbReference type="InterPro" id="IPR006530">
    <property type="entry name" value="YD"/>
</dbReference>
<feature type="domain" description="Hint" evidence="4">
    <location>
        <begin position="2012"/>
        <end position="2137"/>
    </location>
</feature>
<feature type="region of interest" description="Disordered" evidence="2">
    <location>
        <begin position="811"/>
        <end position="845"/>
    </location>
</feature>
<dbReference type="SUPFAM" id="SSF51294">
    <property type="entry name" value="Hedgehog/intein (Hint) domain"/>
    <property type="match status" value="1"/>
</dbReference>
<name>A0A841IWN8_9ACTN</name>
<feature type="compositionally biased region" description="Low complexity" evidence="2">
    <location>
        <begin position="238"/>
        <end position="249"/>
    </location>
</feature>
<organism evidence="5 6">
    <name type="scientific">Nocardiopsis algeriensis</name>
    <dbReference type="NCBI Taxonomy" id="1478215"/>
    <lineage>
        <taxon>Bacteria</taxon>
        <taxon>Bacillati</taxon>
        <taxon>Actinomycetota</taxon>
        <taxon>Actinomycetes</taxon>
        <taxon>Streptosporangiales</taxon>
        <taxon>Nocardiopsidaceae</taxon>
        <taxon>Nocardiopsis</taxon>
    </lineage>
</organism>
<protein>
    <submittedName>
        <fullName evidence="5">RHS repeat-associated protein</fullName>
    </submittedName>
</protein>
<feature type="region of interest" description="Disordered" evidence="2">
    <location>
        <begin position="2074"/>
        <end position="2096"/>
    </location>
</feature>
<feature type="region of interest" description="Disordered" evidence="2">
    <location>
        <begin position="1980"/>
        <end position="2015"/>
    </location>
</feature>
<dbReference type="SMART" id="SM00306">
    <property type="entry name" value="HintN"/>
    <property type="match status" value="1"/>
</dbReference>
<reference evidence="5 6" key="1">
    <citation type="submission" date="2020-08" db="EMBL/GenBank/DDBJ databases">
        <title>Genomic Encyclopedia of Type Strains, Phase III (KMG-III): the genomes of soil and plant-associated and newly described type strains.</title>
        <authorList>
            <person name="Whitman W."/>
        </authorList>
    </citation>
    <scope>NUCLEOTIDE SEQUENCE [LARGE SCALE GENOMIC DNA]</scope>
    <source>
        <strain evidence="5 6">CECT 8712</strain>
    </source>
</reference>
<dbReference type="PANTHER" id="PTHR32305">
    <property type="match status" value="1"/>
</dbReference>
<feature type="compositionally biased region" description="Low complexity" evidence="2">
    <location>
        <begin position="2086"/>
        <end position="2096"/>
    </location>
</feature>
<dbReference type="InterPro" id="IPR031325">
    <property type="entry name" value="RHS_repeat"/>
</dbReference>
<dbReference type="InterPro" id="IPR056823">
    <property type="entry name" value="TEN-like_YD-shell"/>
</dbReference>
<evidence type="ECO:0000313" key="6">
    <source>
        <dbReference type="Proteomes" id="UP000536604"/>
    </source>
</evidence>
<evidence type="ECO:0000259" key="4">
    <source>
        <dbReference type="SMART" id="SM00306"/>
    </source>
</evidence>
<dbReference type="Pfam" id="PF05593">
    <property type="entry name" value="RHS_repeat"/>
    <property type="match status" value="2"/>
</dbReference>
<dbReference type="InterPro" id="IPR022385">
    <property type="entry name" value="Rhs_assc_core"/>
</dbReference>
<feature type="compositionally biased region" description="Low complexity" evidence="2">
    <location>
        <begin position="1995"/>
        <end position="2011"/>
    </location>
</feature>
<dbReference type="PANTHER" id="PTHR32305:SF17">
    <property type="entry name" value="TRNA NUCLEASE WAPA"/>
    <property type="match status" value="1"/>
</dbReference>
<dbReference type="Pfam" id="PF25023">
    <property type="entry name" value="TEN_YD-shell"/>
    <property type="match status" value="1"/>
</dbReference>
<keyword evidence="6" id="KW-1185">Reference proteome</keyword>
<feature type="compositionally biased region" description="Basic and acidic residues" evidence="2">
    <location>
        <begin position="829"/>
        <end position="845"/>
    </location>
</feature>
<dbReference type="NCBIfam" id="TIGR01643">
    <property type="entry name" value="YD_repeat_2x"/>
    <property type="match status" value="2"/>
</dbReference>
<gene>
    <name evidence="5" type="ORF">FHS13_002558</name>
</gene>
<dbReference type="InterPro" id="IPR050708">
    <property type="entry name" value="T6SS_VgrG/RHS"/>
</dbReference>
<evidence type="ECO:0000256" key="2">
    <source>
        <dbReference type="SAM" id="MobiDB-lite"/>
    </source>
</evidence>
<keyword evidence="3" id="KW-0472">Membrane</keyword>
<keyword evidence="3" id="KW-0812">Transmembrane</keyword>
<keyword evidence="3" id="KW-1133">Transmembrane helix</keyword>